<dbReference type="RefSeq" id="WP_101685281.1">
    <property type="nucleotide sequence ID" value="NZ_PJRP01000024.1"/>
</dbReference>
<evidence type="ECO:0000313" key="2">
    <source>
        <dbReference type="EMBL" id="PLP96649.1"/>
    </source>
</evidence>
<dbReference type="AlphaFoldDB" id="A0A2N5C341"/>
<dbReference type="EMBL" id="PJRP01000024">
    <property type="protein sequence ID" value="PLP96649.1"/>
    <property type="molecule type" value="Genomic_DNA"/>
</dbReference>
<protein>
    <submittedName>
        <fullName evidence="2">Uncharacterized protein</fullName>
    </submittedName>
</protein>
<reference evidence="2 3" key="1">
    <citation type="submission" date="2017-12" db="EMBL/GenBank/DDBJ databases">
        <title>Genome sequence of the active heterotrophic nitrifier-denitrifier, Cupriavidus pauculus UM1.</title>
        <authorList>
            <person name="Putonti C."/>
            <person name="Castignetti D."/>
        </authorList>
    </citation>
    <scope>NUCLEOTIDE SEQUENCE [LARGE SCALE GENOMIC DNA]</scope>
    <source>
        <strain evidence="2 3">UM1</strain>
    </source>
</reference>
<dbReference type="Proteomes" id="UP000234341">
    <property type="component" value="Unassembled WGS sequence"/>
</dbReference>
<comment type="caution">
    <text evidence="2">The sequence shown here is derived from an EMBL/GenBank/DDBJ whole genome shotgun (WGS) entry which is preliminary data.</text>
</comment>
<gene>
    <name evidence="2" type="ORF">CYJ10_31035</name>
</gene>
<feature type="compositionally biased region" description="Polar residues" evidence="1">
    <location>
        <begin position="1"/>
        <end position="10"/>
    </location>
</feature>
<evidence type="ECO:0000313" key="3">
    <source>
        <dbReference type="Proteomes" id="UP000234341"/>
    </source>
</evidence>
<organism evidence="2 3">
    <name type="scientific">Cupriavidus pauculus</name>
    <dbReference type="NCBI Taxonomy" id="82633"/>
    <lineage>
        <taxon>Bacteria</taxon>
        <taxon>Pseudomonadati</taxon>
        <taxon>Pseudomonadota</taxon>
        <taxon>Betaproteobacteria</taxon>
        <taxon>Burkholderiales</taxon>
        <taxon>Burkholderiaceae</taxon>
        <taxon>Cupriavidus</taxon>
    </lineage>
</organism>
<accession>A0A2N5C341</accession>
<proteinExistence type="predicted"/>
<sequence>MTRGNQSGEQQPRHDHDGYQQLDGGAIELLLAPPVMRESGERVRQGFLSAIQYLLHGKGSSTRFRTHSESITINFKMM</sequence>
<name>A0A2N5C341_9BURK</name>
<feature type="region of interest" description="Disordered" evidence="1">
    <location>
        <begin position="1"/>
        <end position="22"/>
    </location>
</feature>
<evidence type="ECO:0000256" key="1">
    <source>
        <dbReference type="SAM" id="MobiDB-lite"/>
    </source>
</evidence>